<dbReference type="EMBL" id="CP157762">
    <property type="protein sequence ID" value="XBP91513.1"/>
    <property type="molecule type" value="Genomic_DNA"/>
</dbReference>
<dbReference type="RefSeq" id="WP_350931055.1">
    <property type="nucleotide sequence ID" value="NZ_CP157762.1"/>
</dbReference>
<accession>A0AAU7M202</accession>
<organism evidence="1">
    <name type="scientific">Micromonospora sp. CCTCC AA 2012012</name>
    <dbReference type="NCBI Taxonomy" id="3111921"/>
    <lineage>
        <taxon>Bacteria</taxon>
        <taxon>Bacillati</taxon>
        <taxon>Actinomycetota</taxon>
        <taxon>Actinomycetes</taxon>
        <taxon>Micromonosporales</taxon>
        <taxon>Micromonosporaceae</taxon>
        <taxon>Micromonospora</taxon>
    </lineage>
</organism>
<evidence type="ECO:0000313" key="2">
    <source>
        <dbReference type="EMBL" id="XCH72211.1"/>
    </source>
</evidence>
<evidence type="ECO:0000313" key="1">
    <source>
        <dbReference type="EMBL" id="XBP91513.1"/>
    </source>
</evidence>
<dbReference type="InterPro" id="IPR014845">
    <property type="entry name" value="GYD/TTHA1554"/>
</dbReference>
<name>A0AAU7M202_9ACTN</name>
<gene>
    <name evidence="2" type="ORF">ABUL08_17870</name>
    <name evidence="1" type="ORF">VK199_17805</name>
</gene>
<reference evidence="1" key="1">
    <citation type="submission" date="2024-01" db="EMBL/GenBank/DDBJ databases">
        <title>The genome sequence of Micromonospora mangrovi CCTCC AA 2012012.</title>
        <authorList>
            <person name="Gao J."/>
        </authorList>
    </citation>
    <scope>NUCLEOTIDE SEQUENCE</scope>
    <source>
        <strain evidence="1">CCTCC AA 2012012</strain>
    </source>
</reference>
<proteinExistence type="predicted"/>
<dbReference type="AlphaFoldDB" id="A0AAU7M202"/>
<sequence length="106" mass="11113">MAAFLLKSTYTVDGLGGLVRDGGTKRAEVVRALIEDAGGRVESMYFAFAEQDTYVVCDLPDHRTAAALAIAIGAAGGLRVQVTPLLTPAEVDAATRERTAYTPPGD</sequence>
<reference evidence="2" key="2">
    <citation type="submission" date="2024-06" db="EMBL/GenBank/DDBJ databases">
        <title>Micromonospora mangrovi CCTCC AA 2012012 genome sequences.</title>
        <authorList>
            <person name="Gao J."/>
        </authorList>
    </citation>
    <scope>NUCLEOTIDE SEQUENCE</scope>
    <source>
        <strain evidence="2">CCTCC AA 2012012</strain>
    </source>
</reference>
<dbReference type="Pfam" id="PF08734">
    <property type="entry name" value="GYD"/>
    <property type="match status" value="1"/>
</dbReference>
<dbReference type="EMBL" id="CP159342">
    <property type="protein sequence ID" value="XCH72211.1"/>
    <property type="molecule type" value="Genomic_DNA"/>
</dbReference>
<protein>
    <submittedName>
        <fullName evidence="1">GYD domain-containing protein</fullName>
    </submittedName>
</protein>